<dbReference type="Pfam" id="PF00026">
    <property type="entry name" value="Asp"/>
    <property type="match status" value="1"/>
</dbReference>
<dbReference type="FunFam" id="2.40.70.10:FF:000024">
    <property type="entry name" value="Endothiapepsin"/>
    <property type="match status" value="1"/>
</dbReference>
<keyword evidence="5" id="KW-0325">Glycoprotein</keyword>
<dbReference type="PRINTS" id="PR00792">
    <property type="entry name" value="PEPSIN"/>
</dbReference>
<dbReference type="GO" id="GO:0004190">
    <property type="term" value="F:aspartic-type endopeptidase activity"/>
    <property type="evidence" value="ECO:0007669"/>
    <property type="project" value="UniProtKB-KW"/>
</dbReference>
<dbReference type="InterPro" id="IPR034163">
    <property type="entry name" value="Aspergillopepsin-like_cat_dom"/>
</dbReference>
<accession>A0A6A5TM96</accession>
<dbReference type="PANTHER" id="PTHR47966:SF2">
    <property type="entry name" value="ASPERGILLOPEPSIN-1-RELATED"/>
    <property type="match status" value="1"/>
</dbReference>
<evidence type="ECO:0000256" key="3">
    <source>
        <dbReference type="ARBA" id="ARBA00022750"/>
    </source>
</evidence>
<evidence type="ECO:0000256" key="5">
    <source>
        <dbReference type="ARBA" id="ARBA00023180"/>
    </source>
</evidence>
<proteinExistence type="inferred from homology"/>
<dbReference type="PROSITE" id="PS51767">
    <property type="entry name" value="PEPTIDASE_A1"/>
    <property type="match status" value="1"/>
</dbReference>
<feature type="domain" description="Peptidase A1" evidence="8">
    <location>
        <begin position="96"/>
        <end position="403"/>
    </location>
</feature>
<dbReference type="SUPFAM" id="SSF50630">
    <property type="entry name" value="Acid proteases"/>
    <property type="match status" value="1"/>
</dbReference>
<keyword evidence="2 9" id="KW-0645">Protease</keyword>
<comment type="similarity">
    <text evidence="1">Belongs to the peptidase A1 family.</text>
</comment>
<organism evidence="9 10">
    <name type="scientific">Byssothecium circinans</name>
    <dbReference type="NCBI Taxonomy" id="147558"/>
    <lineage>
        <taxon>Eukaryota</taxon>
        <taxon>Fungi</taxon>
        <taxon>Dikarya</taxon>
        <taxon>Ascomycota</taxon>
        <taxon>Pezizomycotina</taxon>
        <taxon>Dothideomycetes</taxon>
        <taxon>Pleosporomycetidae</taxon>
        <taxon>Pleosporales</taxon>
        <taxon>Massarineae</taxon>
        <taxon>Massarinaceae</taxon>
        <taxon>Byssothecium</taxon>
    </lineage>
</organism>
<dbReference type="FunFam" id="2.40.70.10:FF:000026">
    <property type="entry name" value="Endothiapepsin"/>
    <property type="match status" value="1"/>
</dbReference>
<dbReference type="InterPro" id="IPR001461">
    <property type="entry name" value="Aspartic_peptidase_A1"/>
</dbReference>
<dbReference type="Gene3D" id="2.40.70.10">
    <property type="entry name" value="Acid Proteases"/>
    <property type="match status" value="2"/>
</dbReference>
<reference evidence="9" key="1">
    <citation type="journal article" date="2020" name="Stud. Mycol.">
        <title>101 Dothideomycetes genomes: a test case for predicting lifestyles and emergence of pathogens.</title>
        <authorList>
            <person name="Haridas S."/>
            <person name="Albert R."/>
            <person name="Binder M."/>
            <person name="Bloem J."/>
            <person name="Labutti K."/>
            <person name="Salamov A."/>
            <person name="Andreopoulos B."/>
            <person name="Baker S."/>
            <person name="Barry K."/>
            <person name="Bills G."/>
            <person name="Bluhm B."/>
            <person name="Cannon C."/>
            <person name="Castanera R."/>
            <person name="Culley D."/>
            <person name="Daum C."/>
            <person name="Ezra D."/>
            <person name="Gonzalez J."/>
            <person name="Henrissat B."/>
            <person name="Kuo A."/>
            <person name="Liang C."/>
            <person name="Lipzen A."/>
            <person name="Lutzoni F."/>
            <person name="Magnuson J."/>
            <person name="Mondo S."/>
            <person name="Nolan M."/>
            <person name="Ohm R."/>
            <person name="Pangilinan J."/>
            <person name="Park H.-J."/>
            <person name="Ramirez L."/>
            <person name="Alfaro M."/>
            <person name="Sun H."/>
            <person name="Tritt A."/>
            <person name="Yoshinaga Y."/>
            <person name="Zwiers L.-H."/>
            <person name="Turgeon B."/>
            <person name="Goodwin S."/>
            <person name="Spatafora J."/>
            <person name="Crous P."/>
            <person name="Grigoriev I."/>
        </authorList>
    </citation>
    <scope>NUCLEOTIDE SEQUENCE</scope>
    <source>
        <strain evidence="9">CBS 675.92</strain>
    </source>
</reference>
<dbReference type="InterPro" id="IPR033121">
    <property type="entry name" value="PEPTIDASE_A1"/>
</dbReference>
<dbReference type="EMBL" id="ML977029">
    <property type="protein sequence ID" value="KAF1950057.1"/>
    <property type="molecule type" value="Genomic_DNA"/>
</dbReference>
<dbReference type="CDD" id="cd06097">
    <property type="entry name" value="Aspergillopepsin_like"/>
    <property type="match status" value="1"/>
</dbReference>
<feature type="signal peptide" evidence="7">
    <location>
        <begin position="1"/>
        <end position="19"/>
    </location>
</feature>
<evidence type="ECO:0000313" key="10">
    <source>
        <dbReference type="Proteomes" id="UP000800035"/>
    </source>
</evidence>
<gene>
    <name evidence="9" type="ORF">CC80DRAFT_248329</name>
</gene>
<feature type="chain" id="PRO_5025622218" evidence="7">
    <location>
        <begin position="20"/>
        <end position="409"/>
    </location>
</feature>
<name>A0A6A5TM96_9PLEO</name>
<evidence type="ECO:0000256" key="7">
    <source>
        <dbReference type="SAM" id="SignalP"/>
    </source>
</evidence>
<dbReference type="GO" id="GO:0006508">
    <property type="term" value="P:proteolysis"/>
    <property type="evidence" value="ECO:0007669"/>
    <property type="project" value="UniProtKB-KW"/>
</dbReference>
<comment type="function">
    <text evidence="6">Secreted aspartic endopeptidase that allows assimilation of proteinaceous substrates. The scissile peptide bond is attacked by a nucleophilic water molecule activated by two aspartic residues in the active site. Shows a broad primary substrate specificity. Favors hydrophobic residues at the P1 and P1' positions.</text>
</comment>
<dbReference type="OrthoDB" id="2747330at2759"/>
<dbReference type="AlphaFoldDB" id="A0A6A5TM96"/>
<evidence type="ECO:0000313" key="9">
    <source>
        <dbReference type="EMBL" id="KAF1950057.1"/>
    </source>
</evidence>
<evidence type="ECO:0000256" key="6">
    <source>
        <dbReference type="ARBA" id="ARBA00055396"/>
    </source>
</evidence>
<keyword evidence="10" id="KW-1185">Reference proteome</keyword>
<dbReference type="InterPro" id="IPR021109">
    <property type="entry name" value="Peptidase_aspartic_dom_sf"/>
</dbReference>
<dbReference type="Proteomes" id="UP000800035">
    <property type="component" value="Unassembled WGS sequence"/>
</dbReference>
<evidence type="ECO:0000256" key="1">
    <source>
        <dbReference type="ARBA" id="ARBA00007447"/>
    </source>
</evidence>
<keyword evidence="3" id="KW-0064">Aspartyl protease</keyword>
<evidence type="ECO:0000259" key="8">
    <source>
        <dbReference type="PROSITE" id="PS51767"/>
    </source>
</evidence>
<evidence type="ECO:0000256" key="2">
    <source>
        <dbReference type="ARBA" id="ARBA00022670"/>
    </source>
</evidence>
<protein>
    <submittedName>
        <fullName evidence="9">Acid protease</fullName>
    </submittedName>
</protein>
<sequence length="409" mass="43294">MPSFATITAALALVGSALATPVELKKREFSVQQVERKIFLKNGPASVAKTFRKFGKAVPDHILKAAERGPSENDVAIQADNGSAPAVPGDAYDSLYLSPVEIAGKTVHLDFDTGSGDLWVFSSLQAQSQLSGHDYYTVNPAKEVSGARWRISYGDGSGASGKVYADKVVVGGVTATTQAVEAATSVSTAFAQDVDTDGLLGLSFSTLNTITPTPQKTWFDTVRTQLAKPLFAATLKYHAAGTYDFGFIDTSKYTGALTYGNVDTSQGFWQITFSGYTIGTGTTVTSSINGITDTGTTLLYLPPAVVRAYYAKVSGSSNSATYGGYVFPCSAALPDFSLTFQGVKQRIPGKYINYAPVQTGSSTCFGGMQVNDGLPFSIFGDIFLKSKFVVHEQGATMPRIGFADQAGLR</sequence>
<dbReference type="PANTHER" id="PTHR47966">
    <property type="entry name" value="BETA-SITE APP-CLEAVING ENZYME, ISOFORM A-RELATED"/>
    <property type="match status" value="1"/>
</dbReference>
<keyword evidence="7" id="KW-0732">Signal</keyword>
<keyword evidence="4" id="KW-0378">Hydrolase</keyword>
<evidence type="ECO:0000256" key="4">
    <source>
        <dbReference type="ARBA" id="ARBA00022801"/>
    </source>
</evidence>